<dbReference type="RefSeq" id="WP_200803676.1">
    <property type="nucleotide sequence ID" value="NZ_FUYA01000012.1"/>
</dbReference>
<keyword evidence="5" id="KW-0769">Symport</keyword>
<evidence type="ECO:0000313" key="9">
    <source>
        <dbReference type="EMBL" id="SKA82276.1"/>
    </source>
</evidence>
<dbReference type="InterPro" id="IPR001991">
    <property type="entry name" value="Na-dicarboxylate_symporter"/>
</dbReference>
<evidence type="ECO:0000256" key="7">
    <source>
        <dbReference type="ARBA" id="ARBA00023136"/>
    </source>
</evidence>
<keyword evidence="6 8" id="KW-1133">Transmembrane helix</keyword>
<keyword evidence="7 8" id="KW-0472">Membrane</keyword>
<accession>A0A1T4WY76</accession>
<evidence type="ECO:0000256" key="2">
    <source>
        <dbReference type="ARBA" id="ARBA00022448"/>
    </source>
</evidence>
<protein>
    <submittedName>
        <fullName evidence="9">Na+/H+-dicarboxylate symporter</fullName>
    </submittedName>
</protein>
<comment type="subcellular location">
    <subcellularLocation>
        <location evidence="1">Cell membrane</location>
        <topology evidence="1">Multi-pass membrane protein</topology>
    </subcellularLocation>
</comment>
<evidence type="ECO:0000256" key="6">
    <source>
        <dbReference type="ARBA" id="ARBA00022989"/>
    </source>
</evidence>
<feature type="transmembrane region" description="Helical" evidence="8">
    <location>
        <begin position="135"/>
        <end position="153"/>
    </location>
</feature>
<evidence type="ECO:0000256" key="1">
    <source>
        <dbReference type="ARBA" id="ARBA00004651"/>
    </source>
</evidence>
<feature type="transmembrane region" description="Helical" evidence="8">
    <location>
        <begin position="34"/>
        <end position="52"/>
    </location>
</feature>
<reference evidence="9 10" key="1">
    <citation type="submission" date="2017-02" db="EMBL/GenBank/DDBJ databases">
        <authorList>
            <person name="Peterson S.W."/>
        </authorList>
    </citation>
    <scope>NUCLEOTIDE SEQUENCE [LARGE SCALE GENOMIC DNA]</scope>
    <source>
        <strain evidence="9 10">DSM 18034</strain>
    </source>
</reference>
<feature type="transmembrane region" description="Helical" evidence="8">
    <location>
        <begin position="7"/>
        <end position="28"/>
    </location>
</feature>
<keyword evidence="3" id="KW-1003">Cell membrane</keyword>
<keyword evidence="10" id="KW-1185">Reference proteome</keyword>
<dbReference type="Proteomes" id="UP000189733">
    <property type="component" value="Unassembled WGS sequence"/>
</dbReference>
<dbReference type="GO" id="GO:0006835">
    <property type="term" value="P:dicarboxylic acid transport"/>
    <property type="evidence" value="ECO:0007669"/>
    <property type="project" value="TreeGrafter"/>
</dbReference>
<proteinExistence type="predicted"/>
<dbReference type="PROSITE" id="PS00714">
    <property type="entry name" value="NA_DICARBOXYL_SYMP_2"/>
    <property type="match status" value="1"/>
</dbReference>
<name>A0A1T4WY76_9BACT</name>
<feature type="transmembrane region" description="Helical" evidence="8">
    <location>
        <begin position="173"/>
        <end position="191"/>
    </location>
</feature>
<feature type="transmembrane region" description="Helical" evidence="8">
    <location>
        <begin position="316"/>
        <end position="346"/>
    </location>
</feature>
<evidence type="ECO:0000256" key="3">
    <source>
        <dbReference type="ARBA" id="ARBA00022475"/>
    </source>
</evidence>
<evidence type="ECO:0000313" key="10">
    <source>
        <dbReference type="Proteomes" id="UP000189733"/>
    </source>
</evidence>
<evidence type="ECO:0000256" key="5">
    <source>
        <dbReference type="ARBA" id="ARBA00022847"/>
    </source>
</evidence>
<dbReference type="InterPro" id="IPR018107">
    <property type="entry name" value="Na-dicarboxylate_symporter_CS"/>
</dbReference>
<evidence type="ECO:0000256" key="8">
    <source>
        <dbReference type="SAM" id="Phobius"/>
    </source>
</evidence>
<gene>
    <name evidence="9" type="ORF">SAMN02745702_02784</name>
</gene>
<dbReference type="PANTHER" id="PTHR42865">
    <property type="entry name" value="PROTON/GLUTAMATE-ASPARTATE SYMPORTER"/>
    <property type="match status" value="1"/>
</dbReference>
<dbReference type="GO" id="GO:0005886">
    <property type="term" value="C:plasma membrane"/>
    <property type="evidence" value="ECO:0007669"/>
    <property type="project" value="UniProtKB-SubCell"/>
</dbReference>
<dbReference type="EMBL" id="FUYA01000012">
    <property type="protein sequence ID" value="SKA82276.1"/>
    <property type="molecule type" value="Genomic_DNA"/>
</dbReference>
<keyword evidence="2" id="KW-0813">Transport</keyword>
<feature type="transmembrane region" description="Helical" evidence="8">
    <location>
        <begin position="211"/>
        <end position="234"/>
    </location>
</feature>
<dbReference type="AlphaFoldDB" id="A0A1T4WY76"/>
<organism evidence="9 10">
    <name type="scientific">Desulfobaculum bizertense DSM 18034</name>
    <dbReference type="NCBI Taxonomy" id="1121442"/>
    <lineage>
        <taxon>Bacteria</taxon>
        <taxon>Pseudomonadati</taxon>
        <taxon>Thermodesulfobacteriota</taxon>
        <taxon>Desulfovibrionia</taxon>
        <taxon>Desulfovibrionales</taxon>
        <taxon>Desulfovibrionaceae</taxon>
        <taxon>Desulfobaculum</taxon>
    </lineage>
</organism>
<keyword evidence="4 8" id="KW-0812">Transmembrane</keyword>
<dbReference type="Gene3D" id="1.10.3860.10">
    <property type="entry name" value="Sodium:dicarboxylate symporter"/>
    <property type="match status" value="1"/>
</dbReference>
<feature type="transmembrane region" description="Helical" evidence="8">
    <location>
        <begin position="72"/>
        <end position="93"/>
    </location>
</feature>
<dbReference type="PRINTS" id="PR00173">
    <property type="entry name" value="EDTRNSPORT"/>
</dbReference>
<dbReference type="Pfam" id="PF00375">
    <property type="entry name" value="SDF"/>
    <property type="match status" value="1"/>
</dbReference>
<dbReference type="PANTHER" id="PTHR42865:SF7">
    <property type="entry name" value="PROTON_GLUTAMATE-ASPARTATE SYMPORTER"/>
    <property type="match status" value="1"/>
</dbReference>
<dbReference type="GO" id="GO:0015293">
    <property type="term" value="F:symporter activity"/>
    <property type="evidence" value="ECO:0007669"/>
    <property type="project" value="UniProtKB-KW"/>
</dbReference>
<sequence length="404" mass="42494">MKLWMKILIGMIAGVIFGLVAPTASLWIAPLGTLFLRGIKLLIVPLIFATLVSGMTSMKDLRTLGRMSLKTFMIYILTTMCAITIGLMAGLIFEPGAGMHLQVTGVQEAAKHQSLIDTLLNIVPTNPVAAMTNGHILQIICFAILLGISINIAGEKAEPVRKICDGLAETMYAMTNLVLSFAPIGVFALMAKLMTQYGMAAILPLLKVIGLAYGASLIHILLVYGGSIAAVAGLNPLKFFRGILDAQLVAFSTSSSSGTLPATMRCAEENLGVSKPIASFVLPLGATINMDGTAIYQGVCAIFIAQAYGVDLNMTAYMTIILTATLASIGTAGIPGAGLIMLSLILTSTNIPMEGLALIAGIDRILDMARTTVNISGDAMTSLLVAKSEKQLDTSIYNQASAKF</sequence>
<dbReference type="SUPFAM" id="SSF118215">
    <property type="entry name" value="Proton glutamate symport protein"/>
    <property type="match status" value="1"/>
</dbReference>
<evidence type="ECO:0000256" key="4">
    <source>
        <dbReference type="ARBA" id="ARBA00022692"/>
    </source>
</evidence>
<dbReference type="FunFam" id="1.10.3860.10:FF:000001">
    <property type="entry name" value="C4-dicarboxylate transport protein"/>
    <property type="match status" value="1"/>
</dbReference>
<dbReference type="STRING" id="1121442.SAMN02745702_02784"/>
<dbReference type="InterPro" id="IPR036458">
    <property type="entry name" value="Na:dicarbo_symporter_sf"/>
</dbReference>